<name>A0ABT8L5L7_9BACT</name>
<reference evidence="5" key="1">
    <citation type="submission" date="2023-06" db="EMBL/GenBank/DDBJ databases">
        <title>Genomic of Agaribacillus aureum.</title>
        <authorList>
            <person name="Wang G."/>
        </authorList>
    </citation>
    <scope>NUCLEOTIDE SEQUENCE</scope>
    <source>
        <strain evidence="5">BMA12</strain>
    </source>
</reference>
<dbReference type="InterPro" id="IPR036388">
    <property type="entry name" value="WH-like_DNA-bd_sf"/>
</dbReference>
<dbReference type="RefSeq" id="WP_346758355.1">
    <property type="nucleotide sequence ID" value="NZ_JAUJEB010000001.1"/>
</dbReference>
<dbReference type="PRINTS" id="PR00598">
    <property type="entry name" value="HTHMARR"/>
</dbReference>
<dbReference type="InterPro" id="IPR036390">
    <property type="entry name" value="WH_DNA-bd_sf"/>
</dbReference>
<accession>A0ABT8L5L7</accession>
<dbReference type="EMBL" id="JAUJEB010000001">
    <property type="protein sequence ID" value="MDN5213039.1"/>
    <property type="molecule type" value="Genomic_DNA"/>
</dbReference>
<comment type="caution">
    <text evidence="5">The sequence shown here is derived from an EMBL/GenBank/DDBJ whole genome shotgun (WGS) entry which is preliminary data.</text>
</comment>
<keyword evidence="2" id="KW-0238">DNA-binding</keyword>
<dbReference type="Proteomes" id="UP001172083">
    <property type="component" value="Unassembled WGS sequence"/>
</dbReference>
<protein>
    <submittedName>
        <fullName evidence="5">MarR family transcriptional regulator</fullName>
    </submittedName>
</protein>
<keyword evidence="1" id="KW-0805">Transcription regulation</keyword>
<evidence type="ECO:0000256" key="3">
    <source>
        <dbReference type="ARBA" id="ARBA00023163"/>
    </source>
</evidence>
<dbReference type="InterPro" id="IPR000835">
    <property type="entry name" value="HTH_MarR-typ"/>
</dbReference>
<dbReference type="Pfam" id="PF01047">
    <property type="entry name" value="MarR"/>
    <property type="match status" value="1"/>
</dbReference>
<proteinExistence type="predicted"/>
<dbReference type="SMART" id="SM00347">
    <property type="entry name" value="HTH_MARR"/>
    <property type="match status" value="1"/>
</dbReference>
<dbReference type="PROSITE" id="PS50995">
    <property type="entry name" value="HTH_MARR_2"/>
    <property type="match status" value="1"/>
</dbReference>
<evidence type="ECO:0000259" key="4">
    <source>
        <dbReference type="PROSITE" id="PS50995"/>
    </source>
</evidence>
<evidence type="ECO:0000313" key="5">
    <source>
        <dbReference type="EMBL" id="MDN5213039.1"/>
    </source>
</evidence>
<dbReference type="Gene3D" id="1.10.10.10">
    <property type="entry name" value="Winged helix-like DNA-binding domain superfamily/Winged helix DNA-binding domain"/>
    <property type="match status" value="1"/>
</dbReference>
<keyword evidence="6" id="KW-1185">Reference proteome</keyword>
<dbReference type="PANTHER" id="PTHR42756">
    <property type="entry name" value="TRANSCRIPTIONAL REGULATOR, MARR"/>
    <property type="match status" value="1"/>
</dbReference>
<evidence type="ECO:0000256" key="1">
    <source>
        <dbReference type="ARBA" id="ARBA00023015"/>
    </source>
</evidence>
<dbReference type="SUPFAM" id="SSF46785">
    <property type="entry name" value="Winged helix' DNA-binding domain"/>
    <property type="match status" value="1"/>
</dbReference>
<gene>
    <name evidence="5" type="ORF">QQ020_13315</name>
</gene>
<sequence length="149" mass="16501">MELVLKNALGYIIRNVSLLLMNRINQNFLSEGFDITAEQLRVLVALWDQDEQSQIALGESVGKYKTSVTKLIDGLEKRNLIIRVPSKNDRRSNTIKLTKLGINIRSKLVPIIEKTLSEAQQGISPDELATCKKVLLAIGENLKGTAAAT</sequence>
<dbReference type="PANTHER" id="PTHR42756:SF1">
    <property type="entry name" value="TRANSCRIPTIONAL REPRESSOR OF EMRAB OPERON"/>
    <property type="match status" value="1"/>
</dbReference>
<organism evidence="5 6">
    <name type="scientific">Agaribacillus aureus</name>
    <dbReference type="NCBI Taxonomy" id="3051825"/>
    <lineage>
        <taxon>Bacteria</taxon>
        <taxon>Pseudomonadati</taxon>
        <taxon>Bacteroidota</taxon>
        <taxon>Cytophagia</taxon>
        <taxon>Cytophagales</taxon>
        <taxon>Splendidivirgaceae</taxon>
        <taxon>Agaribacillus</taxon>
    </lineage>
</organism>
<feature type="domain" description="HTH marR-type" evidence="4">
    <location>
        <begin position="6"/>
        <end position="140"/>
    </location>
</feature>
<keyword evidence="3" id="KW-0804">Transcription</keyword>
<evidence type="ECO:0000256" key="2">
    <source>
        <dbReference type="ARBA" id="ARBA00023125"/>
    </source>
</evidence>
<evidence type="ECO:0000313" key="6">
    <source>
        <dbReference type="Proteomes" id="UP001172083"/>
    </source>
</evidence>